<sequence>GPEGPKGSRGPEGPKGQQGPQGLEGTPGLPGTPGPQGLQGPQGDQGPRGRRGKPGVVIIPSIFILPDVQRFFYELDSDIVLDAPLVINADQFTDDNGNTAVSLADSGPNSYTNLFINGMIQEGRIYKVNSQAMIIESPGDYIHAGTPIILETHRFTAQIVS</sequence>
<dbReference type="PANTHER" id="PTHR24637">
    <property type="entry name" value="COLLAGEN"/>
    <property type="match status" value="1"/>
</dbReference>
<dbReference type="RefSeq" id="WP_208919259.1">
    <property type="nucleotide sequence ID" value="NZ_LT840184.1"/>
</dbReference>
<name>A0A1X7HAJ0_9BACL</name>
<feature type="compositionally biased region" description="Low complexity" evidence="1">
    <location>
        <begin position="14"/>
        <end position="45"/>
    </location>
</feature>
<dbReference type="Pfam" id="PF01391">
    <property type="entry name" value="Collagen"/>
    <property type="match status" value="1"/>
</dbReference>
<dbReference type="Pfam" id="PF13799">
    <property type="entry name" value="DUF4183"/>
    <property type="match status" value="1"/>
</dbReference>
<feature type="domain" description="DUF4183" evidence="2">
    <location>
        <begin position="89"/>
        <end position="151"/>
    </location>
</feature>
<evidence type="ECO:0000313" key="3">
    <source>
        <dbReference type="EMBL" id="SMF82814.1"/>
    </source>
</evidence>
<feature type="region of interest" description="Disordered" evidence="1">
    <location>
        <begin position="1"/>
        <end position="52"/>
    </location>
</feature>
<reference evidence="3 4" key="1">
    <citation type="submission" date="2017-04" db="EMBL/GenBank/DDBJ databases">
        <authorList>
            <person name="Afonso C.L."/>
            <person name="Miller P.J."/>
            <person name="Scott M.A."/>
            <person name="Spackman E."/>
            <person name="Goraichik I."/>
            <person name="Dimitrov K.M."/>
            <person name="Suarez D.L."/>
            <person name="Swayne D.E."/>
        </authorList>
    </citation>
    <scope>NUCLEOTIDE SEQUENCE [LARGE SCALE GENOMIC DNA]</scope>
    <source>
        <strain evidence="3 4">N3/975</strain>
    </source>
</reference>
<feature type="non-terminal residue" evidence="3">
    <location>
        <position position="1"/>
    </location>
</feature>
<dbReference type="EMBL" id="LT840184">
    <property type="protein sequence ID" value="SMF82814.1"/>
    <property type="molecule type" value="Genomic_DNA"/>
</dbReference>
<dbReference type="AlphaFoldDB" id="A0A1X7HAJ0"/>
<dbReference type="Gene3D" id="1.20.5.320">
    <property type="entry name" value="6-Phosphogluconate Dehydrogenase, domain 3"/>
    <property type="match status" value="1"/>
</dbReference>
<keyword evidence="4" id="KW-1185">Reference proteome</keyword>
<dbReference type="STRING" id="1313296.SAMN05661091_2252"/>
<dbReference type="InterPro" id="IPR025237">
    <property type="entry name" value="DUF4183"/>
</dbReference>
<keyword evidence="3" id="KW-0176">Collagen</keyword>
<accession>A0A1X7HAJ0</accession>
<evidence type="ECO:0000256" key="1">
    <source>
        <dbReference type="SAM" id="MobiDB-lite"/>
    </source>
</evidence>
<dbReference type="PANTHER" id="PTHR24637:SF388">
    <property type="entry name" value="NEMATODE CUTICLE COLLAGEN N-TERMINAL DOMAIN-CONTAINING PROTEIN"/>
    <property type="match status" value="1"/>
</dbReference>
<organism evidence="3 4">
    <name type="scientific">Paenibacillus uliginis N3/975</name>
    <dbReference type="NCBI Taxonomy" id="1313296"/>
    <lineage>
        <taxon>Bacteria</taxon>
        <taxon>Bacillati</taxon>
        <taxon>Bacillota</taxon>
        <taxon>Bacilli</taxon>
        <taxon>Bacillales</taxon>
        <taxon>Paenibacillaceae</taxon>
        <taxon>Paenibacillus</taxon>
    </lineage>
</organism>
<dbReference type="InterPro" id="IPR008160">
    <property type="entry name" value="Collagen"/>
</dbReference>
<protein>
    <submittedName>
        <fullName evidence="3">Collagen triple helix repeat-containing protein</fullName>
    </submittedName>
</protein>
<evidence type="ECO:0000313" key="4">
    <source>
        <dbReference type="Proteomes" id="UP000192940"/>
    </source>
</evidence>
<gene>
    <name evidence="3" type="ORF">SAMN05661091_2252</name>
</gene>
<proteinExistence type="predicted"/>
<evidence type="ECO:0000259" key="2">
    <source>
        <dbReference type="Pfam" id="PF13799"/>
    </source>
</evidence>
<dbReference type="Proteomes" id="UP000192940">
    <property type="component" value="Chromosome I"/>
</dbReference>